<dbReference type="GO" id="GO:0005829">
    <property type="term" value="C:cytosol"/>
    <property type="evidence" value="ECO:0007669"/>
    <property type="project" value="TreeGrafter"/>
</dbReference>
<dbReference type="AlphaFoldDB" id="A0A0B5B8I9"/>
<dbReference type="SUPFAM" id="SSF53167">
    <property type="entry name" value="Purine and uridine phosphorylases"/>
    <property type="match status" value="1"/>
</dbReference>
<dbReference type="GO" id="GO:0008782">
    <property type="term" value="F:adenosylhomocysteine nucleosidase activity"/>
    <property type="evidence" value="ECO:0007669"/>
    <property type="project" value="TreeGrafter"/>
</dbReference>
<sequence>MPAKTIGLIAAMPDEVRPLLRRVGPVEKHREGHFTRYRFVLHDVGVTLIESGMGPLRAAQAAEALAETSPAAIVSFGFGGAVLPGLEAGDLVVGTGCWRAVDGGLRPQGGVDRSLAAEVLDGIGASLNRVTPGEIITSEKILTKRSFAPLLPPDLHAPVLDMETAAVAETTARYGIPLVALRAVSDGAREELSFTLDEFTDHDMNIRLTKVLATILRKPRIVPQLIRLARNTRLAGAALATAVLATTNILVTRPE</sequence>
<evidence type="ECO:0000313" key="3">
    <source>
        <dbReference type="Proteomes" id="UP000057609"/>
    </source>
</evidence>
<evidence type="ECO:0000259" key="1">
    <source>
        <dbReference type="Pfam" id="PF01048"/>
    </source>
</evidence>
<dbReference type="STRING" id="345632.GPICK_06125"/>
<proteinExistence type="predicted"/>
<feature type="domain" description="Nucleoside phosphorylase" evidence="1">
    <location>
        <begin position="5"/>
        <end position="217"/>
    </location>
</feature>
<dbReference type="RefSeq" id="WP_039741358.1">
    <property type="nucleotide sequence ID" value="NZ_CP009788.1"/>
</dbReference>
<dbReference type="HOGENOM" id="CLU_031248_4_1_7"/>
<dbReference type="EMBL" id="CP009788">
    <property type="protein sequence ID" value="AJE02998.1"/>
    <property type="molecule type" value="Genomic_DNA"/>
</dbReference>
<dbReference type="GO" id="GO:0009116">
    <property type="term" value="P:nucleoside metabolic process"/>
    <property type="evidence" value="ECO:0007669"/>
    <property type="project" value="InterPro"/>
</dbReference>
<name>A0A0B5B8I9_9BACT</name>
<dbReference type="CDD" id="cd17877">
    <property type="entry name" value="NP_MTAN-like"/>
    <property type="match status" value="1"/>
</dbReference>
<reference evidence="2 3" key="1">
    <citation type="journal article" date="2015" name="Genome Announc.">
        <title>Complete Genome of Geobacter pickeringii G13T, a Metal-Reducing Isolate from Sedimentary Kaolin Deposits.</title>
        <authorList>
            <person name="Badalamenti J.P."/>
            <person name="Bond D.R."/>
        </authorList>
    </citation>
    <scope>NUCLEOTIDE SEQUENCE [LARGE SCALE GENOMIC DNA]</scope>
    <source>
        <strain evidence="2 3">G13</strain>
    </source>
</reference>
<evidence type="ECO:0000313" key="2">
    <source>
        <dbReference type="EMBL" id="AJE02998.1"/>
    </source>
</evidence>
<dbReference type="GO" id="GO:0019284">
    <property type="term" value="P:L-methionine salvage from S-adenosylmethionine"/>
    <property type="evidence" value="ECO:0007669"/>
    <property type="project" value="TreeGrafter"/>
</dbReference>
<dbReference type="Pfam" id="PF01048">
    <property type="entry name" value="PNP_UDP_1"/>
    <property type="match status" value="1"/>
</dbReference>
<dbReference type="Gene3D" id="3.40.50.1580">
    <property type="entry name" value="Nucleoside phosphorylase domain"/>
    <property type="match status" value="1"/>
</dbReference>
<dbReference type="GO" id="GO:0008930">
    <property type="term" value="F:methylthioadenosine nucleosidase activity"/>
    <property type="evidence" value="ECO:0007669"/>
    <property type="project" value="TreeGrafter"/>
</dbReference>
<organism evidence="2 3">
    <name type="scientific">Geobacter pickeringii</name>
    <dbReference type="NCBI Taxonomy" id="345632"/>
    <lineage>
        <taxon>Bacteria</taxon>
        <taxon>Pseudomonadati</taxon>
        <taxon>Thermodesulfobacteriota</taxon>
        <taxon>Desulfuromonadia</taxon>
        <taxon>Geobacterales</taxon>
        <taxon>Geobacteraceae</taxon>
        <taxon>Geobacter</taxon>
    </lineage>
</organism>
<dbReference type="KEGG" id="gpi:GPICK_06125"/>
<protein>
    <recommendedName>
        <fullName evidence="1">Nucleoside phosphorylase domain-containing protein</fullName>
    </recommendedName>
</protein>
<dbReference type="PANTHER" id="PTHR46832:SF1">
    <property type="entry name" value="5'-METHYLTHIOADENOSINE_S-ADENOSYLHOMOCYSTEINE NUCLEOSIDASE"/>
    <property type="match status" value="1"/>
</dbReference>
<dbReference type="OrthoDB" id="5394564at2"/>
<accession>A0A0B5B8I9</accession>
<keyword evidence="3" id="KW-1185">Reference proteome</keyword>
<dbReference type="InterPro" id="IPR000845">
    <property type="entry name" value="Nucleoside_phosphorylase_d"/>
</dbReference>
<gene>
    <name evidence="2" type="ORF">GPICK_06125</name>
</gene>
<dbReference type="Proteomes" id="UP000057609">
    <property type="component" value="Chromosome"/>
</dbReference>
<dbReference type="PANTHER" id="PTHR46832">
    <property type="entry name" value="5'-METHYLTHIOADENOSINE/S-ADENOSYLHOMOCYSTEINE NUCLEOSIDASE"/>
    <property type="match status" value="1"/>
</dbReference>
<dbReference type="InterPro" id="IPR035994">
    <property type="entry name" value="Nucleoside_phosphorylase_sf"/>
</dbReference>